<keyword evidence="2" id="KW-1185">Reference proteome</keyword>
<gene>
    <name evidence="1" type="primary">YIG1_2</name>
    <name evidence="1" type="ORF">GRS66_010948</name>
</gene>
<organism evidence="1 2">
    <name type="scientific">Saccharomyces pastorianus</name>
    <name type="common">Lager yeast</name>
    <name type="synonym">Saccharomyces cerevisiae x Saccharomyces eubayanus</name>
    <dbReference type="NCBI Taxonomy" id="27292"/>
    <lineage>
        <taxon>Eukaryota</taxon>
        <taxon>Fungi</taxon>
        <taxon>Dikarya</taxon>
        <taxon>Ascomycota</taxon>
        <taxon>Saccharomycotina</taxon>
        <taxon>Saccharomycetes</taxon>
        <taxon>Saccharomycetales</taxon>
        <taxon>Saccharomycetaceae</taxon>
        <taxon>Saccharomyces</taxon>
    </lineage>
</organism>
<evidence type="ECO:0000313" key="1">
    <source>
        <dbReference type="EMBL" id="QID88239.1"/>
    </source>
</evidence>
<protein>
    <submittedName>
        <fullName evidence="1">Protein yig1</fullName>
    </submittedName>
</protein>
<dbReference type="OrthoDB" id="4034100at2759"/>
<evidence type="ECO:0000313" key="2">
    <source>
        <dbReference type="Proteomes" id="UP000501346"/>
    </source>
</evidence>
<reference evidence="1 2" key="1">
    <citation type="journal article" date="2019" name="BMC Genomics">
        <title>Chromosome level assembly and comparative genome analysis confirm lager-brewing yeasts originated from a single hybridization.</title>
        <authorList>
            <person name="Salazar A.N."/>
            <person name="Gorter de Vries A.R."/>
            <person name="van den Broek M."/>
            <person name="Brouwers N."/>
            <person name="de la Torre Cortes P."/>
            <person name="Kuijpers N.G.A."/>
            <person name="Daran J.G."/>
            <person name="Abeel T."/>
        </authorList>
    </citation>
    <scope>NUCLEOTIDE SEQUENCE [LARGE SCALE GENOMIC DNA]</scope>
    <source>
        <strain evidence="1 2">CBS 1483</strain>
    </source>
</reference>
<sequence>MGIPMQIYQGQNRVLFYDRRSQNEPDERVNRYCYYTASNDYPQLPNAIKEQICRFLSSSLGENDLEAENSVEDEEEVEDGPRSDTGLEFVRINNHFSSHDLRSFKSYKNFNNEYWMFYSDETDDRKVVLYDFKDQHFIVIKQQFHGQLNLLLSNTITCMDCNFDYNTSTVQVLIGFQNGKLLKLCCDLNGNVNNHLLLKDPSTSFYQHGRNRSILNVWAGLLPHFVVSFSMEEGLLITSLNHQQANGDLQSFKTSFYLPRNLGSDTNAKSVLNFPQFTLYKGDSLICHCDNVLEPTGSANKELNFMLKIDECVQNIDYLSRIDHVLVESNLRYLSIPVPNSTDDPSSIENNKEICPIFYKTQELNMHDPRTGRQTANNDKYIFITEQHLYGTALSVYKYSTSFERWLFVGYSDIRAKYGIKNVKDIFVGNCPSINSPIVAILTDDNNIQTILLK</sequence>
<name>A0A6C1EGR6_SACPS</name>
<dbReference type="AlphaFoldDB" id="A0A6C1EGR6"/>
<dbReference type="Proteomes" id="UP000501346">
    <property type="component" value="Chromosome SeXVI"/>
</dbReference>
<accession>A0A6C1EGR6</accession>
<proteinExistence type="predicted"/>
<dbReference type="EMBL" id="CP049013">
    <property type="protein sequence ID" value="QID88239.1"/>
    <property type="molecule type" value="Genomic_DNA"/>
</dbReference>